<dbReference type="EMBL" id="CP003653">
    <property type="protein sequence ID" value="AFZ33931.1"/>
    <property type="molecule type" value="Genomic_DNA"/>
</dbReference>
<protein>
    <submittedName>
        <fullName evidence="1">Uncharacterized protein</fullName>
    </submittedName>
</protein>
<name>K9XPF6_STAC7</name>
<dbReference type="Proteomes" id="UP000010473">
    <property type="component" value="Chromosome"/>
</dbReference>
<dbReference type="AlphaFoldDB" id="K9XPF6"/>
<gene>
    <name evidence="1" type="ordered locus">Sta7437_0319</name>
</gene>
<proteinExistence type="predicted"/>
<evidence type="ECO:0000313" key="1">
    <source>
        <dbReference type="EMBL" id="AFZ33931.1"/>
    </source>
</evidence>
<organism evidence="1 2">
    <name type="scientific">Stanieria cyanosphaera (strain ATCC 29371 / PCC 7437)</name>
    <dbReference type="NCBI Taxonomy" id="111780"/>
    <lineage>
        <taxon>Bacteria</taxon>
        <taxon>Bacillati</taxon>
        <taxon>Cyanobacteriota</taxon>
        <taxon>Cyanophyceae</taxon>
        <taxon>Pleurocapsales</taxon>
        <taxon>Dermocarpellaceae</taxon>
        <taxon>Stanieria</taxon>
    </lineage>
</organism>
<evidence type="ECO:0000313" key="2">
    <source>
        <dbReference type="Proteomes" id="UP000010473"/>
    </source>
</evidence>
<sequence length="64" mass="7339">MLISVCVRPDDTSIGFDKIAQWPYNSTALQIRHEFKELMKMVVLAQYLGAKWVLYTSQASLFKG</sequence>
<keyword evidence="2" id="KW-1185">Reference proteome</keyword>
<reference evidence="2" key="1">
    <citation type="journal article" date="2013" name="Proc. Natl. Acad. Sci. U.S.A.">
        <title>Improving the coverage of the cyanobacterial phylum using diversity-driven genome sequencing.</title>
        <authorList>
            <person name="Shih P.M."/>
            <person name="Wu D."/>
            <person name="Latifi A."/>
            <person name="Axen S.D."/>
            <person name="Fewer D.P."/>
            <person name="Talla E."/>
            <person name="Calteau A."/>
            <person name="Cai F."/>
            <person name="Tandeau de Marsac N."/>
            <person name="Rippka R."/>
            <person name="Herdman M."/>
            <person name="Sivonen K."/>
            <person name="Coursin T."/>
            <person name="Laurent T."/>
            <person name="Goodwin L."/>
            <person name="Nolan M."/>
            <person name="Davenport K.W."/>
            <person name="Han C.S."/>
            <person name="Rubin E.M."/>
            <person name="Eisen J.A."/>
            <person name="Woyke T."/>
            <person name="Gugger M."/>
            <person name="Kerfeld C.A."/>
        </authorList>
    </citation>
    <scope>NUCLEOTIDE SEQUENCE [LARGE SCALE GENOMIC DNA]</scope>
    <source>
        <strain evidence="2">ATCC 29371 / PCC 7437</strain>
    </source>
</reference>
<accession>K9XPF6</accession>
<dbReference type="HOGENOM" id="CLU_2865629_0_0_3"/>
<dbReference type="KEGG" id="scs:Sta7437_0319"/>